<gene>
    <name evidence="3" type="ORF">BDY17DRAFT_292586</name>
</gene>
<feature type="zinc finger region" description="C3H1-type" evidence="1">
    <location>
        <begin position="8"/>
        <end position="35"/>
    </location>
</feature>
<keyword evidence="1" id="KW-0479">Metal-binding</keyword>
<dbReference type="EMBL" id="MU001633">
    <property type="protein sequence ID" value="KAF2484913.1"/>
    <property type="molecule type" value="Genomic_DNA"/>
</dbReference>
<dbReference type="OrthoDB" id="1914176at2759"/>
<name>A0A6A6PZP9_9PEZI</name>
<dbReference type="PROSITE" id="PS50103">
    <property type="entry name" value="ZF_C3H1"/>
    <property type="match status" value="1"/>
</dbReference>
<evidence type="ECO:0000256" key="1">
    <source>
        <dbReference type="PROSITE-ProRule" id="PRU00723"/>
    </source>
</evidence>
<dbReference type="Proteomes" id="UP000799767">
    <property type="component" value="Unassembled WGS sequence"/>
</dbReference>
<reference evidence="3" key="1">
    <citation type="journal article" date="2020" name="Stud. Mycol.">
        <title>101 Dothideomycetes genomes: a test case for predicting lifestyles and emergence of pathogens.</title>
        <authorList>
            <person name="Haridas S."/>
            <person name="Albert R."/>
            <person name="Binder M."/>
            <person name="Bloem J."/>
            <person name="Labutti K."/>
            <person name="Salamov A."/>
            <person name="Andreopoulos B."/>
            <person name="Baker S."/>
            <person name="Barry K."/>
            <person name="Bills G."/>
            <person name="Bluhm B."/>
            <person name="Cannon C."/>
            <person name="Castanera R."/>
            <person name="Culley D."/>
            <person name="Daum C."/>
            <person name="Ezra D."/>
            <person name="Gonzalez J."/>
            <person name="Henrissat B."/>
            <person name="Kuo A."/>
            <person name="Liang C."/>
            <person name="Lipzen A."/>
            <person name="Lutzoni F."/>
            <person name="Magnuson J."/>
            <person name="Mondo S."/>
            <person name="Nolan M."/>
            <person name="Ohm R."/>
            <person name="Pangilinan J."/>
            <person name="Park H.-J."/>
            <person name="Ramirez L."/>
            <person name="Alfaro M."/>
            <person name="Sun H."/>
            <person name="Tritt A."/>
            <person name="Yoshinaga Y."/>
            <person name="Zwiers L.-H."/>
            <person name="Turgeon B."/>
            <person name="Goodwin S."/>
            <person name="Spatafora J."/>
            <person name="Crous P."/>
            <person name="Grigoriev I."/>
        </authorList>
    </citation>
    <scope>NUCLEOTIDE SEQUENCE</scope>
    <source>
        <strain evidence="3">CBS 113389</strain>
    </source>
</reference>
<dbReference type="Gene3D" id="4.10.1000.10">
    <property type="entry name" value="Zinc finger, CCCH-type"/>
    <property type="match status" value="1"/>
</dbReference>
<protein>
    <recommendedName>
        <fullName evidence="2">C3H1-type domain-containing protein</fullName>
    </recommendedName>
</protein>
<dbReference type="GeneID" id="54473851"/>
<evidence type="ECO:0000313" key="4">
    <source>
        <dbReference type="Proteomes" id="UP000799767"/>
    </source>
</evidence>
<dbReference type="InterPro" id="IPR000571">
    <property type="entry name" value="Znf_CCCH"/>
</dbReference>
<proteinExistence type="predicted"/>
<sequence length="70" mass="7813">MSYADSTKGTVEDCMDFAKGECKYGARCRRNHHEKLDPSLPETKETPDYEVSNVASDGCSRCLQAARPVR</sequence>
<organism evidence="3 4">
    <name type="scientific">Neohortaea acidophila</name>
    <dbReference type="NCBI Taxonomy" id="245834"/>
    <lineage>
        <taxon>Eukaryota</taxon>
        <taxon>Fungi</taxon>
        <taxon>Dikarya</taxon>
        <taxon>Ascomycota</taxon>
        <taxon>Pezizomycotina</taxon>
        <taxon>Dothideomycetes</taxon>
        <taxon>Dothideomycetidae</taxon>
        <taxon>Mycosphaerellales</taxon>
        <taxon>Teratosphaeriaceae</taxon>
        <taxon>Neohortaea</taxon>
    </lineage>
</organism>
<dbReference type="AlphaFoldDB" id="A0A6A6PZP9"/>
<dbReference type="GO" id="GO:0008270">
    <property type="term" value="F:zinc ion binding"/>
    <property type="evidence" value="ECO:0007669"/>
    <property type="project" value="UniProtKB-KW"/>
</dbReference>
<accession>A0A6A6PZP9</accession>
<dbReference type="RefSeq" id="XP_033591482.1">
    <property type="nucleotide sequence ID" value="XM_033732849.1"/>
</dbReference>
<feature type="domain" description="C3H1-type" evidence="2">
    <location>
        <begin position="8"/>
        <end position="35"/>
    </location>
</feature>
<evidence type="ECO:0000259" key="2">
    <source>
        <dbReference type="PROSITE" id="PS50103"/>
    </source>
</evidence>
<keyword evidence="1" id="KW-0863">Zinc-finger</keyword>
<keyword evidence="1" id="KW-0862">Zinc</keyword>
<keyword evidence="4" id="KW-1185">Reference proteome</keyword>
<dbReference type="Pfam" id="PF00642">
    <property type="entry name" value="zf-CCCH"/>
    <property type="match status" value="1"/>
</dbReference>
<evidence type="ECO:0000313" key="3">
    <source>
        <dbReference type="EMBL" id="KAF2484913.1"/>
    </source>
</evidence>
<dbReference type="SMART" id="SM00356">
    <property type="entry name" value="ZnF_C3H1"/>
    <property type="match status" value="1"/>
</dbReference>